<accession>A0A0E9RBI0</accession>
<dbReference type="EMBL" id="GBXM01082086">
    <property type="protein sequence ID" value="JAH26491.1"/>
    <property type="molecule type" value="Transcribed_RNA"/>
</dbReference>
<proteinExistence type="predicted"/>
<protein>
    <submittedName>
        <fullName evidence="1">Uncharacterized protein</fullName>
    </submittedName>
</protein>
<reference evidence="1" key="1">
    <citation type="submission" date="2014-11" db="EMBL/GenBank/DDBJ databases">
        <authorList>
            <person name="Amaro Gonzalez C."/>
        </authorList>
    </citation>
    <scope>NUCLEOTIDE SEQUENCE</scope>
</reference>
<name>A0A0E9RBI0_ANGAN</name>
<sequence>MFDKKYLHKRATVLGNITTGNAAHLRQNS</sequence>
<evidence type="ECO:0000313" key="1">
    <source>
        <dbReference type="EMBL" id="JAH26491.1"/>
    </source>
</evidence>
<organism evidence="1">
    <name type="scientific">Anguilla anguilla</name>
    <name type="common">European freshwater eel</name>
    <name type="synonym">Muraena anguilla</name>
    <dbReference type="NCBI Taxonomy" id="7936"/>
    <lineage>
        <taxon>Eukaryota</taxon>
        <taxon>Metazoa</taxon>
        <taxon>Chordata</taxon>
        <taxon>Craniata</taxon>
        <taxon>Vertebrata</taxon>
        <taxon>Euteleostomi</taxon>
        <taxon>Actinopterygii</taxon>
        <taxon>Neopterygii</taxon>
        <taxon>Teleostei</taxon>
        <taxon>Anguilliformes</taxon>
        <taxon>Anguillidae</taxon>
        <taxon>Anguilla</taxon>
    </lineage>
</organism>
<dbReference type="AlphaFoldDB" id="A0A0E9RBI0"/>
<reference evidence="1" key="2">
    <citation type="journal article" date="2015" name="Fish Shellfish Immunol.">
        <title>Early steps in the European eel (Anguilla anguilla)-Vibrio vulnificus interaction in the gills: Role of the RtxA13 toxin.</title>
        <authorList>
            <person name="Callol A."/>
            <person name="Pajuelo D."/>
            <person name="Ebbesson L."/>
            <person name="Teles M."/>
            <person name="MacKenzie S."/>
            <person name="Amaro C."/>
        </authorList>
    </citation>
    <scope>NUCLEOTIDE SEQUENCE</scope>
</reference>